<evidence type="ECO:0000259" key="1">
    <source>
        <dbReference type="Pfam" id="PF04577"/>
    </source>
</evidence>
<proteinExistence type="predicted"/>
<organism evidence="2 3">
    <name type="scientific">Endosaccharibacter trunci</name>
    <dbReference type="NCBI Taxonomy" id="2812733"/>
    <lineage>
        <taxon>Bacteria</taxon>
        <taxon>Pseudomonadati</taxon>
        <taxon>Pseudomonadota</taxon>
        <taxon>Alphaproteobacteria</taxon>
        <taxon>Acetobacterales</taxon>
        <taxon>Acetobacteraceae</taxon>
        <taxon>Endosaccharibacter</taxon>
    </lineage>
</organism>
<name>A0ABT1WAN0_9PROT</name>
<protein>
    <submittedName>
        <fullName evidence="2">Glycosyltransferase family 61 protein</fullName>
    </submittedName>
</protein>
<reference evidence="2 3" key="1">
    <citation type="submission" date="2022-06" db="EMBL/GenBank/DDBJ databases">
        <title>Endosaccharibacter gen. nov., sp. nov., endophytic bacteria isolated from sugarcane.</title>
        <authorList>
            <person name="Pitiwittayakul N."/>
            <person name="Yukphan P."/>
            <person name="Charoenyingcharoen P."/>
            <person name="Tanasupawat S."/>
        </authorList>
    </citation>
    <scope>NUCLEOTIDE SEQUENCE [LARGE SCALE GENOMIC DNA]</scope>
    <source>
        <strain evidence="2 3">KSS8</strain>
    </source>
</reference>
<feature type="domain" description="Glycosyltransferase 61 catalytic" evidence="1">
    <location>
        <begin position="85"/>
        <end position="254"/>
    </location>
</feature>
<dbReference type="InterPro" id="IPR049625">
    <property type="entry name" value="Glyco_transf_61_cat"/>
</dbReference>
<evidence type="ECO:0000313" key="2">
    <source>
        <dbReference type="EMBL" id="MCQ8279302.1"/>
    </source>
</evidence>
<evidence type="ECO:0000313" key="3">
    <source>
        <dbReference type="Proteomes" id="UP001524587"/>
    </source>
</evidence>
<accession>A0ABT1WAN0</accession>
<keyword evidence="3" id="KW-1185">Reference proteome</keyword>
<dbReference type="RefSeq" id="WP_422864790.1">
    <property type="nucleotide sequence ID" value="NZ_JAMSKV010000011.1"/>
</dbReference>
<dbReference type="EMBL" id="JAMSKV010000011">
    <property type="protein sequence ID" value="MCQ8279302.1"/>
    <property type="molecule type" value="Genomic_DNA"/>
</dbReference>
<dbReference type="Proteomes" id="UP001524587">
    <property type="component" value="Unassembled WGS sequence"/>
</dbReference>
<gene>
    <name evidence="2" type="ORF">NFI95_12705</name>
</gene>
<sequence length="363" mass="40984">MAEASLQFVADGVITPLTTIQFASAERKGSFNGGVYLSNRSVCALGLQRKGGYENIPDPAEGWNEQPLAETGNAIFCGMLQNEHFGHFISESLSRIWAATHLGRNYGSLAFYLRHINLPIAPFVEDTLRLIVPHHQMTIVRVPTRFEAIAVPEQLTYGDSGFVYGHPFLRSTLAPLRALRSNDKTLLKVYVSRSRLDARDGGIIHEKRLDDYFRAEGYSIVYPETLTVRQQFELYNDAQHIIFSEGSALHMYALVARPTQNVYVIWRRERHPQFSWQIQSFGGRAPMGDAHIRMLWIPAQDHGNPVHARALLDFGRLHAELLRLGFIAGDRAWDQPSEASVDEELAEFGRISGYHYIPQAVSH</sequence>
<comment type="caution">
    <text evidence="2">The sequence shown here is derived from an EMBL/GenBank/DDBJ whole genome shotgun (WGS) entry which is preliminary data.</text>
</comment>
<dbReference type="Pfam" id="PF04577">
    <property type="entry name" value="Glyco_transf_61"/>
    <property type="match status" value="1"/>
</dbReference>